<feature type="chain" id="PRO_5015476632" description="Esterase" evidence="1">
    <location>
        <begin position="19"/>
        <end position="269"/>
    </location>
</feature>
<dbReference type="AlphaFoldDB" id="A0A2U1AJQ1"/>
<keyword evidence="1" id="KW-0732">Signal</keyword>
<reference evidence="2 3" key="1">
    <citation type="submission" date="2018-04" db="EMBL/GenBank/DDBJ databases">
        <title>Genomic Encyclopedia of Type Strains, Phase IV (KMG-IV): sequencing the most valuable type-strain genomes for metagenomic binning, comparative biology and taxonomic classification.</title>
        <authorList>
            <person name="Goeker M."/>
        </authorList>
    </citation>
    <scope>NUCLEOTIDE SEQUENCE [LARGE SCALE GENOMIC DNA]</scope>
    <source>
        <strain evidence="2 3">DSM 14823</strain>
    </source>
</reference>
<dbReference type="Proteomes" id="UP000245959">
    <property type="component" value="Unassembled WGS sequence"/>
</dbReference>
<protein>
    <recommendedName>
        <fullName evidence="4">Esterase</fullName>
    </recommendedName>
</protein>
<dbReference type="InterPro" id="IPR029058">
    <property type="entry name" value="AB_hydrolase_fold"/>
</dbReference>
<evidence type="ECO:0000313" key="2">
    <source>
        <dbReference type="EMBL" id="PVY36567.1"/>
    </source>
</evidence>
<feature type="signal peptide" evidence="1">
    <location>
        <begin position="1"/>
        <end position="18"/>
    </location>
</feature>
<dbReference type="RefSeq" id="WP_116885528.1">
    <property type="nucleotide sequence ID" value="NZ_CABMMC010000038.1"/>
</dbReference>
<evidence type="ECO:0008006" key="4">
    <source>
        <dbReference type="Google" id="ProtNLM"/>
    </source>
</evidence>
<evidence type="ECO:0000313" key="3">
    <source>
        <dbReference type="Proteomes" id="UP000245959"/>
    </source>
</evidence>
<dbReference type="Gene3D" id="3.40.50.1820">
    <property type="entry name" value="alpha/beta hydrolase"/>
    <property type="match status" value="1"/>
</dbReference>
<proteinExistence type="predicted"/>
<organism evidence="2 3">
    <name type="scientific">Victivallis vadensis</name>
    <dbReference type="NCBI Taxonomy" id="172901"/>
    <lineage>
        <taxon>Bacteria</taxon>
        <taxon>Pseudomonadati</taxon>
        <taxon>Lentisphaerota</taxon>
        <taxon>Lentisphaeria</taxon>
        <taxon>Victivallales</taxon>
        <taxon>Victivallaceae</taxon>
        <taxon>Victivallis</taxon>
    </lineage>
</organism>
<gene>
    <name evidence="2" type="ORF">C8D82_13533</name>
</gene>
<evidence type="ECO:0000256" key="1">
    <source>
        <dbReference type="SAM" id="SignalP"/>
    </source>
</evidence>
<dbReference type="SUPFAM" id="SSF53474">
    <property type="entry name" value="alpha/beta-Hydrolases"/>
    <property type="match status" value="1"/>
</dbReference>
<comment type="caution">
    <text evidence="2">The sequence shown here is derived from an EMBL/GenBank/DDBJ whole genome shotgun (WGS) entry which is preliminary data.</text>
</comment>
<keyword evidence="3" id="KW-1185">Reference proteome</keyword>
<name>A0A2U1AJQ1_9BACT</name>
<dbReference type="GeneID" id="78296798"/>
<sequence length="269" mass="30495">MIRLFCLLVLVAAFCAGAAKVETFTVATSAPNNRRLEFAVRLPERITPQSRIMVLFGGRNWKAAQTLKAYRFDRLADRYGLVLLAPSFFNDDYWEPEKWSGRALFNAVARVEKKYGVPQKQLLYFGYSAGGQCANLFYNYAPHRVGAWGAHGCGVYFPFRGNKFTRPAPALLSCGLGDDVRFEISRTFAFNYREKGGRLLWLTLPGGHELNPKVLEVARTFFAEWLDRVPPRFVADDESGIVYPVSQAESIDPEYRNYLSEKIKGLVRP</sequence>
<dbReference type="EMBL" id="QEKH01000035">
    <property type="protein sequence ID" value="PVY36567.1"/>
    <property type="molecule type" value="Genomic_DNA"/>
</dbReference>
<accession>A0A2U1AJQ1</accession>